<dbReference type="PANTHER" id="PTHR44757">
    <property type="entry name" value="DIGUANYLATE CYCLASE DGCP"/>
    <property type="match status" value="1"/>
</dbReference>
<dbReference type="InterPro" id="IPR000700">
    <property type="entry name" value="PAS-assoc_C"/>
</dbReference>
<dbReference type="Proteomes" id="UP001597318">
    <property type="component" value="Unassembled WGS sequence"/>
</dbReference>
<dbReference type="CDD" id="cd01949">
    <property type="entry name" value="GGDEF"/>
    <property type="match status" value="1"/>
</dbReference>
<dbReference type="SMART" id="SM00086">
    <property type="entry name" value="PAC"/>
    <property type="match status" value="2"/>
</dbReference>
<dbReference type="InterPro" id="IPR043128">
    <property type="entry name" value="Rev_trsase/Diguanyl_cyclase"/>
</dbReference>
<dbReference type="SMART" id="SM00091">
    <property type="entry name" value="PAS"/>
    <property type="match status" value="2"/>
</dbReference>
<keyword evidence="4" id="KW-0808">Transferase</keyword>
<name>A0ABW5C0T4_9BACI</name>
<feature type="domain" description="PAS" evidence="1">
    <location>
        <begin position="17"/>
        <end position="62"/>
    </location>
</feature>
<evidence type="ECO:0000259" key="1">
    <source>
        <dbReference type="PROSITE" id="PS50112"/>
    </source>
</evidence>
<reference evidence="5" key="1">
    <citation type="journal article" date="2019" name="Int. J. Syst. Evol. Microbiol.">
        <title>The Global Catalogue of Microorganisms (GCM) 10K type strain sequencing project: providing services to taxonomists for standard genome sequencing and annotation.</title>
        <authorList>
            <consortium name="The Broad Institute Genomics Platform"/>
            <consortium name="The Broad Institute Genome Sequencing Center for Infectious Disease"/>
            <person name="Wu L."/>
            <person name="Ma J."/>
        </authorList>
    </citation>
    <scope>NUCLEOTIDE SEQUENCE [LARGE SCALE GENOMIC DNA]</scope>
    <source>
        <strain evidence="5">CGMCC 1.15474</strain>
    </source>
</reference>
<feature type="domain" description="PAC" evidence="2">
    <location>
        <begin position="88"/>
        <end position="140"/>
    </location>
</feature>
<feature type="domain" description="GGDEF" evidence="3">
    <location>
        <begin position="296"/>
        <end position="429"/>
    </location>
</feature>
<dbReference type="PROSITE" id="PS50113">
    <property type="entry name" value="PAC"/>
    <property type="match status" value="2"/>
</dbReference>
<evidence type="ECO:0000313" key="4">
    <source>
        <dbReference type="EMBL" id="MFD2214706.1"/>
    </source>
</evidence>
<evidence type="ECO:0000259" key="2">
    <source>
        <dbReference type="PROSITE" id="PS50113"/>
    </source>
</evidence>
<keyword evidence="5" id="KW-1185">Reference proteome</keyword>
<dbReference type="PROSITE" id="PS50112">
    <property type="entry name" value="PAS"/>
    <property type="match status" value="2"/>
</dbReference>
<dbReference type="InterPro" id="IPR029787">
    <property type="entry name" value="Nucleotide_cyclase"/>
</dbReference>
<dbReference type="Gene3D" id="3.30.70.270">
    <property type="match status" value="1"/>
</dbReference>
<dbReference type="InterPro" id="IPR035965">
    <property type="entry name" value="PAS-like_dom_sf"/>
</dbReference>
<gene>
    <name evidence="4" type="ORF">ACFSKK_13535</name>
</gene>
<dbReference type="GO" id="GO:0052621">
    <property type="term" value="F:diguanylate cyclase activity"/>
    <property type="evidence" value="ECO:0007669"/>
    <property type="project" value="UniProtKB-EC"/>
</dbReference>
<dbReference type="SMART" id="SM00267">
    <property type="entry name" value="GGDEF"/>
    <property type="match status" value="1"/>
</dbReference>
<keyword evidence="4" id="KW-0548">Nucleotidyltransferase</keyword>
<dbReference type="InterPro" id="IPR052155">
    <property type="entry name" value="Biofilm_reg_signaling"/>
</dbReference>
<dbReference type="PANTHER" id="PTHR44757:SF2">
    <property type="entry name" value="BIOFILM ARCHITECTURE MAINTENANCE PROTEIN MBAA"/>
    <property type="match status" value="1"/>
</dbReference>
<dbReference type="InterPro" id="IPR000014">
    <property type="entry name" value="PAS"/>
</dbReference>
<dbReference type="Pfam" id="PF13426">
    <property type="entry name" value="PAS_9"/>
    <property type="match status" value="2"/>
</dbReference>
<accession>A0ABW5C0T4</accession>
<dbReference type="InterPro" id="IPR001610">
    <property type="entry name" value="PAC"/>
</dbReference>
<dbReference type="NCBIfam" id="TIGR00229">
    <property type="entry name" value="sensory_box"/>
    <property type="match status" value="2"/>
</dbReference>
<dbReference type="CDD" id="cd00130">
    <property type="entry name" value="PAS"/>
    <property type="match status" value="2"/>
</dbReference>
<dbReference type="PROSITE" id="PS50887">
    <property type="entry name" value="GGDEF"/>
    <property type="match status" value="1"/>
</dbReference>
<proteinExistence type="predicted"/>
<dbReference type="EC" id="2.7.7.65" evidence="4"/>
<dbReference type="RefSeq" id="WP_247346063.1">
    <property type="nucleotide sequence ID" value="NZ_CP095550.1"/>
</dbReference>
<dbReference type="Gene3D" id="3.30.450.20">
    <property type="entry name" value="PAS domain"/>
    <property type="match status" value="2"/>
</dbReference>
<dbReference type="SUPFAM" id="SSF55073">
    <property type="entry name" value="Nucleotide cyclase"/>
    <property type="match status" value="1"/>
</dbReference>
<sequence length="434" mass="49949">MNSNKRYIVSDHKEITSIDELEIIWNNTNDAIFLIAPDGSLLKANPAFEEILGYSTVELIGNPHPPILPTLQKQKGFLERMKKGEIIKYHEAQRVTKEGKVIDIVSSYCPVHNHNGELVCTVGMYKDVTKQIEAQRKLRESEEKYRFIADHTSDLIMILDDQKSITYVSPSSEPLLGYSSVECLDKNISAFISEHDILSFMNLVEQLEKTNTVLETELRYKHASGCLIWMELRGSYVVDENKKRTIIVSRDISERKKYEEELRNLAFHDSLTGLPNRYYFNELLKDEMRKSKVHSMEMAVMYLDIDSFKQVNDTFGHAGGDAILIEFSRRIQNSIRNKDIVCRLSGDEFVIIVSIPSDEEVVRKIASQIQVELKQPILFEHHQIRITASIGISIYNDVELTSEELIKRADNALYEVKENGKNDVTFWCDSFVNK</sequence>
<organism evidence="4 5">
    <name type="scientific">Metabacillus endolithicus</name>
    <dbReference type="NCBI Taxonomy" id="1535204"/>
    <lineage>
        <taxon>Bacteria</taxon>
        <taxon>Bacillati</taxon>
        <taxon>Bacillota</taxon>
        <taxon>Bacilli</taxon>
        <taxon>Bacillales</taxon>
        <taxon>Bacillaceae</taxon>
        <taxon>Metabacillus</taxon>
    </lineage>
</organism>
<dbReference type="NCBIfam" id="TIGR00254">
    <property type="entry name" value="GGDEF"/>
    <property type="match status" value="1"/>
</dbReference>
<dbReference type="Pfam" id="PF00990">
    <property type="entry name" value="GGDEF"/>
    <property type="match status" value="1"/>
</dbReference>
<protein>
    <submittedName>
        <fullName evidence="4">Diguanylate cyclase domain-containing protein</fullName>
        <ecNumber evidence="4">2.7.7.65</ecNumber>
    </submittedName>
</protein>
<evidence type="ECO:0000259" key="3">
    <source>
        <dbReference type="PROSITE" id="PS50887"/>
    </source>
</evidence>
<dbReference type="EMBL" id="JBHUIK010000003">
    <property type="protein sequence ID" value="MFD2214706.1"/>
    <property type="molecule type" value="Genomic_DNA"/>
</dbReference>
<dbReference type="SUPFAM" id="SSF55785">
    <property type="entry name" value="PYP-like sensor domain (PAS domain)"/>
    <property type="match status" value="2"/>
</dbReference>
<feature type="domain" description="PAC" evidence="2">
    <location>
        <begin position="214"/>
        <end position="264"/>
    </location>
</feature>
<feature type="domain" description="PAS" evidence="1">
    <location>
        <begin position="141"/>
        <end position="211"/>
    </location>
</feature>
<comment type="caution">
    <text evidence="4">The sequence shown here is derived from an EMBL/GenBank/DDBJ whole genome shotgun (WGS) entry which is preliminary data.</text>
</comment>
<dbReference type="InterPro" id="IPR000160">
    <property type="entry name" value="GGDEF_dom"/>
</dbReference>
<evidence type="ECO:0000313" key="5">
    <source>
        <dbReference type="Proteomes" id="UP001597318"/>
    </source>
</evidence>